<evidence type="ECO:0000313" key="2">
    <source>
        <dbReference type="Proteomes" id="UP000824201"/>
    </source>
</evidence>
<evidence type="ECO:0000313" key="1">
    <source>
        <dbReference type="EMBL" id="HIR87817.1"/>
    </source>
</evidence>
<proteinExistence type="predicted"/>
<reference evidence="1" key="1">
    <citation type="submission" date="2020-10" db="EMBL/GenBank/DDBJ databases">
        <authorList>
            <person name="Gilroy R."/>
        </authorList>
    </citation>
    <scope>NUCLEOTIDE SEQUENCE</scope>
    <source>
        <strain evidence="1">ChiW13-3771</strain>
    </source>
</reference>
<dbReference type="AlphaFoldDB" id="A0A9D1ECH8"/>
<comment type="caution">
    <text evidence="1">The sequence shown here is derived from an EMBL/GenBank/DDBJ whole genome shotgun (WGS) entry which is preliminary data.</text>
</comment>
<reference evidence="1" key="2">
    <citation type="journal article" date="2021" name="PeerJ">
        <title>Extensive microbial diversity within the chicken gut microbiome revealed by metagenomics and culture.</title>
        <authorList>
            <person name="Gilroy R."/>
            <person name="Ravi A."/>
            <person name="Getino M."/>
            <person name="Pursley I."/>
            <person name="Horton D.L."/>
            <person name="Alikhan N.F."/>
            <person name="Baker D."/>
            <person name="Gharbi K."/>
            <person name="Hall N."/>
            <person name="Watson M."/>
            <person name="Adriaenssens E.M."/>
            <person name="Foster-Nyarko E."/>
            <person name="Jarju S."/>
            <person name="Secka A."/>
            <person name="Antonio M."/>
            <person name="Oren A."/>
            <person name="Chaudhuri R.R."/>
            <person name="La Ragione R."/>
            <person name="Hildebrand F."/>
            <person name="Pallen M.J."/>
        </authorList>
    </citation>
    <scope>NUCLEOTIDE SEQUENCE</scope>
    <source>
        <strain evidence="1">ChiW13-3771</strain>
    </source>
</reference>
<protein>
    <submittedName>
        <fullName evidence="1">Uncharacterized protein</fullName>
    </submittedName>
</protein>
<organism evidence="1 2">
    <name type="scientific">Candidatus Fimimorpha faecalis</name>
    <dbReference type="NCBI Taxonomy" id="2840824"/>
    <lineage>
        <taxon>Bacteria</taxon>
        <taxon>Bacillati</taxon>
        <taxon>Bacillota</taxon>
        <taxon>Clostridia</taxon>
        <taxon>Eubacteriales</taxon>
        <taxon>Candidatus Fimimorpha</taxon>
    </lineage>
</organism>
<name>A0A9D1ECH8_9FIRM</name>
<gene>
    <name evidence="1" type="ORF">IAC96_02595</name>
</gene>
<dbReference type="EMBL" id="DVHN01000031">
    <property type="protein sequence ID" value="HIR87817.1"/>
    <property type="molecule type" value="Genomic_DNA"/>
</dbReference>
<sequence>MTAVNEPWQPQNVFETATGGVCPFLGFSPIGRKSKCGYCNYHGNFFDLFMSDYIAVNNSGLFKNFVQYFALAFARAINKGKYSYRL</sequence>
<accession>A0A9D1ECH8</accession>
<dbReference type="Proteomes" id="UP000824201">
    <property type="component" value="Unassembled WGS sequence"/>
</dbReference>